<evidence type="ECO:0000313" key="14">
    <source>
        <dbReference type="Proteomes" id="UP000001542"/>
    </source>
</evidence>
<keyword evidence="14" id="KW-1185">Reference proteome</keyword>
<dbReference type="EC" id="2.7.11.1" evidence="2"/>
<dbReference type="Gene3D" id="3.30.200.20">
    <property type="entry name" value="Phosphorylase Kinase, domain 1"/>
    <property type="match status" value="1"/>
</dbReference>
<dbReference type="AlphaFoldDB" id="A2EIC5"/>
<dbReference type="PROSITE" id="PS00108">
    <property type="entry name" value="PROTEIN_KINASE_ST"/>
    <property type="match status" value="1"/>
</dbReference>
<name>A2EIC5_TRIV3</name>
<keyword evidence="4" id="KW-0808">Transferase</keyword>
<evidence type="ECO:0000256" key="7">
    <source>
        <dbReference type="ARBA" id="ARBA00022840"/>
    </source>
</evidence>
<evidence type="ECO:0000313" key="13">
    <source>
        <dbReference type="EMBL" id="EAY07607.1"/>
    </source>
</evidence>
<keyword evidence="6 13" id="KW-0418">Kinase</keyword>
<dbReference type="CDD" id="cd08215">
    <property type="entry name" value="STKc_Nek"/>
    <property type="match status" value="1"/>
</dbReference>
<dbReference type="OrthoDB" id="248923at2759"/>
<dbReference type="PRINTS" id="PR00109">
    <property type="entry name" value="TYRKINASE"/>
</dbReference>
<dbReference type="STRING" id="5722.A2EIC5"/>
<dbReference type="InterPro" id="IPR011009">
    <property type="entry name" value="Kinase-like_dom_sf"/>
</dbReference>
<organism evidence="13 14">
    <name type="scientific">Trichomonas vaginalis (strain ATCC PRA-98 / G3)</name>
    <dbReference type="NCBI Taxonomy" id="412133"/>
    <lineage>
        <taxon>Eukaryota</taxon>
        <taxon>Metamonada</taxon>
        <taxon>Parabasalia</taxon>
        <taxon>Trichomonadida</taxon>
        <taxon>Trichomonadidae</taxon>
        <taxon>Trichomonas</taxon>
    </lineage>
</organism>
<evidence type="ECO:0000256" key="5">
    <source>
        <dbReference type="ARBA" id="ARBA00022741"/>
    </source>
</evidence>
<evidence type="ECO:0000256" key="6">
    <source>
        <dbReference type="ARBA" id="ARBA00022777"/>
    </source>
</evidence>
<keyword evidence="7 10" id="KW-0067">ATP-binding</keyword>
<dbReference type="PROSITE" id="PS50011">
    <property type="entry name" value="PROTEIN_KINASE_DOM"/>
    <property type="match status" value="1"/>
</dbReference>
<dbReference type="SMR" id="A2EIC5"/>
<comment type="catalytic activity">
    <reaction evidence="9">
        <text>L-seryl-[protein] + ATP = O-phospho-L-seryl-[protein] + ADP + H(+)</text>
        <dbReference type="Rhea" id="RHEA:17989"/>
        <dbReference type="Rhea" id="RHEA-COMP:9863"/>
        <dbReference type="Rhea" id="RHEA-COMP:11604"/>
        <dbReference type="ChEBI" id="CHEBI:15378"/>
        <dbReference type="ChEBI" id="CHEBI:29999"/>
        <dbReference type="ChEBI" id="CHEBI:30616"/>
        <dbReference type="ChEBI" id="CHEBI:83421"/>
        <dbReference type="ChEBI" id="CHEBI:456216"/>
        <dbReference type="EC" id="2.7.11.1"/>
    </reaction>
</comment>
<keyword evidence="5 10" id="KW-0547">Nucleotide-binding</keyword>
<gene>
    <name evidence="13" type="ORF">TVAG_334190</name>
</gene>
<reference evidence="13" key="1">
    <citation type="submission" date="2006-10" db="EMBL/GenBank/DDBJ databases">
        <authorList>
            <person name="Amadeo P."/>
            <person name="Zhao Q."/>
            <person name="Wortman J."/>
            <person name="Fraser-Liggett C."/>
            <person name="Carlton J."/>
        </authorList>
    </citation>
    <scope>NUCLEOTIDE SEQUENCE</scope>
    <source>
        <strain evidence="13">G3</strain>
    </source>
</reference>
<dbReference type="PANTHER" id="PTHR44899">
    <property type="entry name" value="CAMK FAMILY PROTEIN KINASE"/>
    <property type="match status" value="1"/>
</dbReference>
<dbReference type="OMA" id="RIPYDYK"/>
<dbReference type="Pfam" id="PF00069">
    <property type="entry name" value="Pkinase"/>
    <property type="match status" value="1"/>
</dbReference>
<evidence type="ECO:0000256" key="4">
    <source>
        <dbReference type="ARBA" id="ARBA00022679"/>
    </source>
</evidence>
<dbReference type="GO" id="GO:0004674">
    <property type="term" value="F:protein serine/threonine kinase activity"/>
    <property type="evidence" value="ECO:0000318"/>
    <property type="project" value="GO_Central"/>
</dbReference>
<dbReference type="InterPro" id="IPR051131">
    <property type="entry name" value="NEK_Ser/Thr_kinase_NIMA"/>
</dbReference>
<dbReference type="GO" id="GO:0005737">
    <property type="term" value="C:cytoplasm"/>
    <property type="evidence" value="ECO:0000318"/>
    <property type="project" value="GO_Central"/>
</dbReference>
<dbReference type="KEGG" id="tva:4765500"/>
<dbReference type="SUPFAM" id="SSF56112">
    <property type="entry name" value="Protein kinase-like (PK-like)"/>
    <property type="match status" value="1"/>
</dbReference>
<evidence type="ECO:0000256" key="11">
    <source>
        <dbReference type="RuleBase" id="RU000304"/>
    </source>
</evidence>
<dbReference type="GO" id="GO:0005524">
    <property type="term" value="F:ATP binding"/>
    <property type="evidence" value="ECO:0007669"/>
    <property type="project" value="UniProtKB-UniRule"/>
</dbReference>
<feature type="binding site" evidence="10">
    <location>
        <position position="34"/>
    </location>
    <ligand>
        <name>ATP</name>
        <dbReference type="ChEBI" id="CHEBI:30616"/>
    </ligand>
</feature>
<evidence type="ECO:0000256" key="3">
    <source>
        <dbReference type="ARBA" id="ARBA00022527"/>
    </source>
</evidence>
<reference evidence="13" key="2">
    <citation type="journal article" date="2007" name="Science">
        <title>Draft genome sequence of the sexually transmitted pathogen Trichomonas vaginalis.</title>
        <authorList>
            <person name="Carlton J.M."/>
            <person name="Hirt R.P."/>
            <person name="Silva J.C."/>
            <person name="Delcher A.L."/>
            <person name="Schatz M."/>
            <person name="Zhao Q."/>
            <person name="Wortman J.R."/>
            <person name="Bidwell S.L."/>
            <person name="Alsmark U.C.M."/>
            <person name="Besteiro S."/>
            <person name="Sicheritz-Ponten T."/>
            <person name="Noel C.J."/>
            <person name="Dacks J.B."/>
            <person name="Foster P.G."/>
            <person name="Simillion C."/>
            <person name="Van de Peer Y."/>
            <person name="Miranda-Saavedra D."/>
            <person name="Barton G.J."/>
            <person name="Westrop G.D."/>
            <person name="Mueller S."/>
            <person name="Dessi D."/>
            <person name="Fiori P.L."/>
            <person name="Ren Q."/>
            <person name="Paulsen I."/>
            <person name="Zhang H."/>
            <person name="Bastida-Corcuera F.D."/>
            <person name="Simoes-Barbosa A."/>
            <person name="Brown M.T."/>
            <person name="Hayes R.D."/>
            <person name="Mukherjee M."/>
            <person name="Okumura C.Y."/>
            <person name="Schneider R."/>
            <person name="Smith A.J."/>
            <person name="Vanacova S."/>
            <person name="Villalvazo M."/>
            <person name="Haas B.J."/>
            <person name="Pertea M."/>
            <person name="Feldblyum T.V."/>
            <person name="Utterback T.R."/>
            <person name="Shu C.L."/>
            <person name="Osoegawa K."/>
            <person name="de Jong P.J."/>
            <person name="Hrdy I."/>
            <person name="Horvathova L."/>
            <person name="Zubacova Z."/>
            <person name="Dolezal P."/>
            <person name="Malik S.B."/>
            <person name="Logsdon J.M. Jr."/>
            <person name="Henze K."/>
            <person name="Gupta A."/>
            <person name="Wang C.C."/>
            <person name="Dunne R.L."/>
            <person name="Upcroft J.A."/>
            <person name="Upcroft P."/>
            <person name="White O."/>
            <person name="Salzberg S.L."/>
            <person name="Tang P."/>
            <person name="Chiu C.-H."/>
            <person name="Lee Y.-S."/>
            <person name="Embley T.M."/>
            <person name="Coombs G.H."/>
            <person name="Mottram J.C."/>
            <person name="Tachezy J."/>
            <person name="Fraser-Liggett C.M."/>
            <person name="Johnson P.J."/>
        </authorList>
    </citation>
    <scope>NUCLEOTIDE SEQUENCE [LARGE SCALE GENOMIC DNA]</scope>
    <source>
        <strain evidence="13">G3</strain>
    </source>
</reference>
<dbReference type="FunFam" id="3.30.200.20:FF:000097">
    <property type="entry name" value="Probable serine/threonine-protein kinase nek1"/>
    <property type="match status" value="1"/>
</dbReference>
<dbReference type="SMART" id="SM00220">
    <property type="entry name" value="S_TKc"/>
    <property type="match status" value="1"/>
</dbReference>
<keyword evidence="3 11" id="KW-0723">Serine/threonine-protein kinase</keyword>
<dbReference type="VEuPathDB" id="TrichDB:TVAGG3_0887810"/>
<dbReference type="InterPro" id="IPR008271">
    <property type="entry name" value="Ser/Thr_kinase_AS"/>
</dbReference>
<dbReference type="Gene3D" id="1.10.510.10">
    <property type="entry name" value="Transferase(Phosphotransferase) domain 1"/>
    <property type="match status" value="1"/>
</dbReference>
<dbReference type="InParanoid" id="A2EIC5"/>
<evidence type="ECO:0000256" key="9">
    <source>
        <dbReference type="ARBA" id="ARBA00048679"/>
    </source>
</evidence>
<evidence type="ECO:0000256" key="8">
    <source>
        <dbReference type="ARBA" id="ARBA00047899"/>
    </source>
</evidence>
<feature type="domain" description="Protein kinase" evidence="12">
    <location>
        <begin position="4"/>
        <end position="259"/>
    </location>
</feature>
<dbReference type="EMBL" id="DS113396">
    <property type="protein sequence ID" value="EAY07607.1"/>
    <property type="molecule type" value="Genomic_DNA"/>
</dbReference>
<dbReference type="PROSITE" id="PS00107">
    <property type="entry name" value="PROTEIN_KINASE_ATP"/>
    <property type="match status" value="1"/>
</dbReference>
<dbReference type="eggNOG" id="KOG0589">
    <property type="taxonomic scope" value="Eukaryota"/>
</dbReference>
<dbReference type="InterPro" id="IPR017441">
    <property type="entry name" value="Protein_kinase_ATP_BS"/>
</dbReference>
<evidence type="ECO:0000259" key="12">
    <source>
        <dbReference type="PROSITE" id="PS50011"/>
    </source>
</evidence>
<dbReference type="RefSeq" id="XP_001319830.1">
    <property type="nucleotide sequence ID" value="XM_001319795.1"/>
</dbReference>
<dbReference type="FunCoup" id="A2EIC5">
    <property type="interactions" value="203"/>
</dbReference>
<comment type="catalytic activity">
    <reaction evidence="8">
        <text>L-threonyl-[protein] + ATP = O-phospho-L-threonyl-[protein] + ADP + H(+)</text>
        <dbReference type="Rhea" id="RHEA:46608"/>
        <dbReference type="Rhea" id="RHEA-COMP:11060"/>
        <dbReference type="Rhea" id="RHEA-COMP:11605"/>
        <dbReference type="ChEBI" id="CHEBI:15378"/>
        <dbReference type="ChEBI" id="CHEBI:30013"/>
        <dbReference type="ChEBI" id="CHEBI:30616"/>
        <dbReference type="ChEBI" id="CHEBI:61977"/>
        <dbReference type="ChEBI" id="CHEBI:456216"/>
        <dbReference type="EC" id="2.7.11.1"/>
    </reaction>
</comment>
<dbReference type="InterPro" id="IPR001245">
    <property type="entry name" value="Ser-Thr/Tyr_kinase_cat_dom"/>
</dbReference>
<evidence type="ECO:0000256" key="2">
    <source>
        <dbReference type="ARBA" id="ARBA00012513"/>
    </source>
</evidence>
<accession>A2EIC5</accession>
<evidence type="ECO:0000256" key="10">
    <source>
        <dbReference type="PROSITE-ProRule" id="PRU10141"/>
    </source>
</evidence>
<proteinExistence type="inferred from homology"/>
<protein>
    <recommendedName>
        <fullName evidence="2">non-specific serine/threonine protein kinase</fullName>
        <ecNumber evidence="2">2.7.11.1</ecNumber>
    </recommendedName>
</protein>
<dbReference type="Proteomes" id="UP000001542">
    <property type="component" value="Unassembled WGS sequence"/>
</dbReference>
<dbReference type="PANTHER" id="PTHR44899:SF3">
    <property type="entry name" value="SERINE_THREONINE-PROTEIN KINASE NEK1"/>
    <property type="match status" value="1"/>
</dbReference>
<comment type="similarity">
    <text evidence="1">Belongs to the protein kinase superfamily. NEK Ser/Thr protein kinase family. NIMA subfamily.</text>
</comment>
<evidence type="ECO:0000256" key="1">
    <source>
        <dbReference type="ARBA" id="ARBA00010886"/>
    </source>
</evidence>
<dbReference type="VEuPathDB" id="TrichDB:TVAG_334190"/>
<dbReference type="InterPro" id="IPR000719">
    <property type="entry name" value="Prot_kinase_dom"/>
</dbReference>
<sequence length="388" mass="44173">MDKYRVDKVLGKGGFGKALLVTSLENESKKRVVKQIILSKLSEKQQLKAESEITILSTLKHTNIVRYRGCKKTKSSLFILMDYADGGDLQQLLKRRNLSSIPEDKIIDWFTQICLAVKYIHDRKIIHRDIKPSNIFLDSNGVLKLGDFGLARFLDSTEAFAATFAGSPYYMPPEICNVQKYNASADIWSLGCVLYEMCNLRKAFYGINVHNIMLDITRNTPSKIRSFYSKELSDLVSSMLNKDPQLRPTINEILQIPIIKFKAIALMGSEVASKELNHTVFHGIGPGLTPSNAPKEIKIDYIPEAEEDDEGVKFMGRKFKFDKECNDTSMKSMAIRKFLSDMLGEEKFSQMYQMISTSSLKIEWKWATKMEEYASQLIIQLIALESIL</sequence>